<dbReference type="PANTHER" id="PTHR11803:SF58">
    <property type="entry name" value="PROTEIN HMF1-RELATED"/>
    <property type="match status" value="1"/>
</dbReference>
<dbReference type="Gene3D" id="3.30.1330.40">
    <property type="entry name" value="RutC-like"/>
    <property type="match status" value="1"/>
</dbReference>
<dbReference type="SUPFAM" id="SSF55298">
    <property type="entry name" value="YjgF-like"/>
    <property type="match status" value="1"/>
</dbReference>
<dbReference type="NCBIfam" id="TIGR00004">
    <property type="entry name" value="Rid family detoxifying hydrolase"/>
    <property type="match status" value="1"/>
</dbReference>
<evidence type="ECO:0000313" key="2">
    <source>
        <dbReference type="EMBL" id="MPM16198.1"/>
    </source>
</evidence>
<sequence length="126" mass="14005">MKKEVIHAKSIPQSVGPYSQVIGYCDLLFISGQVSCDVNTGEVIRGTVAEQTTVVMDIIKNTLEEVGSCMDKIIKISVHLSDRKYFSEMNEVYKQYFTDGYPARLCVSGVQLYDGLDVEIDVIASK</sequence>
<protein>
    <submittedName>
        <fullName evidence="2">2-iminobutanoate/2-iminopropanoate deaminase</fullName>
        <ecNumber evidence="2">3.5.99.10</ecNumber>
    </submittedName>
</protein>
<dbReference type="EC" id="3.5.99.10" evidence="2"/>
<comment type="similarity">
    <text evidence="1">Belongs to the RutC family.</text>
</comment>
<accession>A0A644XKC1</accession>
<dbReference type="InterPro" id="IPR035959">
    <property type="entry name" value="RutC-like_sf"/>
</dbReference>
<dbReference type="GO" id="GO:0005829">
    <property type="term" value="C:cytosol"/>
    <property type="evidence" value="ECO:0007669"/>
    <property type="project" value="TreeGrafter"/>
</dbReference>
<comment type="caution">
    <text evidence="2">The sequence shown here is derived from an EMBL/GenBank/DDBJ whole genome shotgun (WGS) entry which is preliminary data.</text>
</comment>
<dbReference type="GO" id="GO:0120241">
    <property type="term" value="F:2-iminobutanoate/2-iminopropanoate deaminase"/>
    <property type="evidence" value="ECO:0007669"/>
    <property type="project" value="UniProtKB-EC"/>
</dbReference>
<proteinExistence type="inferred from homology"/>
<dbReference type="CDD" id="cd00448">
    <property type="entry name" value="YjgF_YER057c_UK114_family"/>
    <property type="match status" value="1"/>
</dbReference>
<dbReference type="PANTHER" id="PTHR11803">
    <property type="entry name" value="2-IMINOBUTANOATE/2-IMINOPROPANOATE DEAMINASE RIDA"/>
    <property type="match status" value="1"/>
</dbReference>
<name>A0A644XKC1_9ZZZZ</name>
<dbReference type="EMBL" id="VSSQ01002568">
    <property type="protein sequence ID" value="MPM16198.1"/>
    <property type="molecule type" value="Genomic_DNA"/>
</dbReference>
<reference evidence="2" key="1">
    <citation type="submission" date="2019-08" db="EMBL/GenBank/DDBJ databases">
        <authorList>
            <person name="Kucharzyk K."/>
            <person name="Murdoch R.W."/>
            <person name="Higgins S."/>
            <person name="Loffler F."/>
        </authorList>
    </citation>
    <scope>NUCLEOTIDE SEQUENCE</scope>
</reference>
<evidence type="ECO:0000256" key="1">
    <source>
        <dbReference type="ARBA" id="ARBA00010552"/>
    </source>
</evidence>
<organism evidence="2">
    <name type="scientific">bioreactor metagenome</name>
    <dbReference type="NCBI Taxonomy" id="1076179"/>
    <lineage>
        <taxon>unclassified sequences</taxon>
        <taxon>metagenomes</taxon>
        <taxon>ecological metagenomes</taxon>
    </lineage>
</organism>
<gene>
    <name evidence="2" type="primary">yabJ_19</name>
    <name evidence="2" type="ORF">SDC9_62574</name>
</gene>
<keyword evidence="2" id="KW-0378">Hydrolase</keyword>
<dbReference type="InterPro" id="IPR006056">
    <property type="entry name" value="RidA"/>
</dbReference>
<dbReference type="AlphaFoldDB" id="A0A644XKC1"/>
<dbReference type="FunFam" id="3.30.1330.40:FF:000001">
    <property type="entry name" value="L-PSP family endoribonuclease"/>
    <property type="match status" value="1"/>
</dbReference>
<dbReference type="Pfam" id="PF01042">
    <property type="entry name" value="Ribonuc_L-PSP"/>
    <property type="match status" value="1"/>
</dbReference>
<dbReference type="InterPro" id="IPR006175">
    <property type="entry name" value="YjgF/YER057c/UK114"/>
</dbReference>